<keyword evidence="3" id="KW-1185">Reference proteome</keyword>
<dbReference type="Gene3D" id="2.130.10.10">
    <property type="entry name" value="YVTN repeat-like/Quinoprotein amine dehydrogenase"/>
    <property type="match status" value="1"/>
</dbReference>
<dbReference type="STRING" id="331657.A0A4U0WH98"/>
<evidence type="ECO:0000313" key="3">
    <source>
        <dbReference type="Proteomes" id="UP000308768"/>
    </source>
</evidence>
<dbReference type="OrthoDB" id="239865at2759"/>
<evidence type="ECO:0000313" key="2">
    <source>
        <dbReference type="EMBL" id="TKA62322.1"/>
    </source>
</evidence>
<dbReference type="AlphaFoldDB" id="A0A4U0WH98"/>
<dbReference type="PANTHER" id="PTHR13211">
    <property type="entry name" value="TELOMERASE CAJAL BODY PROTEIN 1"/>
    <property type="match status" value="1"/>
</dbReference>
<dbReference type="InterPro" id="IPR015943">
    <property type="entry name" value="WD40/YVTN_repeat-like_dom_sf"/>
</dbReference>
<dbReference type="SMART" id="SM00320">
    <property type="entry name" value="WD40"/>
    <property type="match status" value="5"/>
</dbReference>
<dbReference type="Proteomes" id="UP000308768">
    <property type="component" value="Unassembled WGS sequence"/>
</dbReference>
<dbReference type="EMBL" id="NAJN01001585">
    <property type="protein sequence ID" value="TKA62322.1"/>
    <property type="molecule type" value="Genomic_DNA"/>
</dbReference>
<protein>
    <recommendedName>
        <fullName evidence="4">Anaphase-promoting complex subunit 4 WD40 domain-containing protein</fullName>
    </recommendedName>
</protein>
<comment type="caution">
    <text evidence="2">The sequence shown here is derived from an EMBL/GenBank/DDBJ whole genome shotgun (WGS) entry which is preliminary data.</text>
</comment>
<sequence>MEQPSYSPAPTCIAATGEAHGSARDACSAAEAIASHKASTSYKSAQWSPDGTCLITSSADDTLRTFVLPHDLLTSREPHVLRLYAASPSPEPVYSTAVYPYYDLQNISSTLVLSSPRNLPIRLQSALLPQAGLAASYPLISPTTEAYITPHSLAFISSGTHFVTGSDSLLAVFDVSRNGQGPIERYPTIPSKRKKAVGGGVGMKGILSCLSISSEGTLAAGTFSRWIGLYDSEGRGSCNAVFSVAEPSEAAGTAENTGGAGVSQVMWSPCGTYLYVAERKSDVVLVYDLRVGGKRLGWLKGRKAATHQRLGIDVVQAACGHEIWGGGMDGKVRAHEDPVTSTLVHPSGSVVATTSGKGREFLDLDDSEAGGLQDSSSETHKSHQRSSLLSVPLLGDAVTVGQALKLEAHVQASLAD</sequence>
<dbReference type="InterPro" id="IPR036322">
    <property type="entry name" value="WD40_repeat_dom_sf"/>
</dbReference>
<dbReference type="InterPro" id="IPR051150">
    <property type="entry name" value="SWT21/TCAB1_mRNA_Telomere"/>
</dbReference>
<dbReference type="Pfam" id="PF00400">
    <property type="entry name" value="WD40"/>
    <property type="match status" value="1"/>
</dbReference>
<gene>
    <name evidence="2" type="ORF">B0A49_07586</name>
</gene>
<accession>A0A4U0WH98</accession>
<dbReference type="SUPFAM" id="SSF50978">
    <property type="entry name" value="WD40 repeat-like"/>
    <property type="match status" value="1"/>
</dbReference>
<name>A0A4U0WH98_9PEZI</name>
<reference evidence="2 3" key="1">
    <citation type="submission" date="2017-03" db="EMBL/GenBank/DDBJ databases">
        <title>Genomes of endolithic fungi from Antarctica.</title>
        <authorList>
            <person name="Coleine C."/>
            <person name="Masonjones S."/>
            <person name="Stajich J.E."/>
        </authorList>
    </citation>
    <scope>NUCLEOTIDE SEQUENCE [LARGE SCALE GENOMIC DNA]</scope>
    <source>
        <strain evidence="2 3">CCFEE 5187</strain>
    </source>
</reference>
<evidence type="ECO:0008006" key="4">
    <source>
        <dbReference type="Google" id="ProtNLM"/>
    </source>
</evidence>
<organism evidence="2 3">
    <name type="scientific">Cryomyces minteri</name>
    <dbReference type="NCBI Taxonomy" id="331657"/>
    <lineage>
        <taxon>Eukaryota</taxon>
        <taxon>Fungi</taxon>
        <taxon>Dikarya</taxon>
        <taxon>Ascomycota</taxon>
        <taxon>Pezizomycotina</taxon>
        <taxon>Dothideomycetes</taxon>
        <taxon>Dothideomycetes incertae sedis</taxon>
        <taxon>Cryomyces</taxon>
    </lineage>
</organism>
<evidence type="ECO:0000256" key="1">
    <source>
        <dbReference type="SAM" id="MobiDB-lite"/>
    </source>
</evidence>
<feature type="region of interest" description="Disordered" evidence="1">
    <location>
        <begin position="366"/>
        <end position="386"/>
    </location>
</feature>
<proteinExistence type="predicted"/>
<dbReference type="InterPro" id="IPR001680">
    <property type="entry name" value="WD40_rpt"/>
</dbReference>
<dbReference type="PANTHER" id="PTHR13211:SF0">
    <property type="entry name" value="TELOMERASE CAJAL BODY PROTEIN 1"/>
    <property type="match status" value="1"/>
</dbReference>